<feature type="domain" description="DUF6894" evidence="1">
    <location>
        <begin position="5"/>
        <end position="69"/>
    </location>
</feature>
<dbReference type="InterPro" id="IPR054189">
    <property type="entry name" value="DUF6894"/>
</dbReference>
<dbReference type="RefSeq" id="WP_066507348.1">
    <property type="nucleotide sequence ID" value="NZ_LNCU01000062.1"/>
</dbReference>
<evidence type="ECO:0000313" key="3">
    <source>
        <dbReference type="Proteomes" id="UP000057737"/>
    </source>
</evidence>
<proteinExistence type="predicted"/>
<protein>
    <recommendedName>
        <fullName evidence="1">DUF6894 domain-containing protein</fullName>
    </recommendedName>
</protein>
<dbReference type="Pfam" id="PF21834">
    <property type="entry name" value="DUF6894"/>
    <property type="match status" value="1"/>
</dbReference>
<sequence>MTAVFFHCSDDQHVLLDRSGAAMNLSEAREHAERLVRSYVMTPSAEDWRNWVLHVTDDLGDELFELPFTDVLGQLH</sequence>
<reference evidence="2 3" key="1">
    <citation type="submission" date="2015-11" db="EMBL/GenBank/DDBJ databases">
        <title>Draft Genome Sequence of the Strain BR 10303 (Bradyrhizobium sp.) isolated from nodules of Centrolobium paraense.</title>
        <authorList>
            <person name="Zelli J.E."/>
            <person name="Simoes-Araujo J.L."/>
            <person name="Barauna A.C."/>
            <person name="Silva K."/>
        </authorList>
    </citation>
    <scope>NUCLEOTIDE SEQUENCE [LARGE SCALE GENOMIC DNA]</scope>
    <source>
        <strain evidence="2 3">BR 10303</strain>
    </source>
</reference>
<dbReference type="Proteomes" id="UP000057737">
    <property type="component" value="Unassembled WGS sequence"/>
</dbReference>
<evidence type="ECO:0000313" key="2">
    <source>
        <dbReference type="EMBL" id="KWV55562.1"/>
    </source>
</evidence>
<dbReference type="AlphaFoldDB" id="A0A120FNK8"/>
<keyword evidence="3" id="KW-1185">Reference proteome</keyword>
<accession>A0A120FNK8</accession>
<dbReference type="OrthoDB" id="8244332at2"/>
<organism evidence="2 3">
    <name type="scientific">Bradyrhizobium macuxiense</name>
    <dbReference type="NCBI Taxonomy" id="1755647"/>
    <lineage>
        <taxon>Bacteria</taxon>
        <taxon>Pseudomonadati</taxon>
        <taxon>Pseudomonadota</taxon>
        <taxon>Alphaproteobacteria</taxon>
        <taxon>Hyphomicrobiales</taxon>
        <taxon>Nitrobacteraceae</taxon>
        <taxon>Bradyrhizobium</taxon>
    </lineage>
</organism>
<dbReference type="EMBL" id="LNCU01000062">
    <property type="protein sequence ID" value="KWV55562.1"/>
    <property type="molecule type" value="Genomic_DNA"/>
</dbReference>
<comment type="caution">
    <text evidence="2">The sequence shown here is derived from an EMBL/GenBank/DDBJ whole genome shotgun (WGS) entry which is preliminary data.</text>
</comment>
<name>A0A120FNK8_9BRAD</name>
<evidence type="ECO:0000259" key="1">
    <source>
        <dbReference type="Pfam" id="PF21834"/>
    </source>
</evidence>
<gene>
    <name evidence="2" type="ORF">AS156_05790</name>
</gene>